<dbReference type="Proteomes" id="UP000324897">
    <property type="component" value="Chromosome 5"/>
</dbReference>
<feature type="non-terminal residue" evidence="2">
    <location>
        <position position="1"/>
    </location>
</feature>
<dbReference type="GO" id="GO:0050660">
    <property type="term" value="F:flavin adenine dinucleotide binding"/>
    <property type="evidence" value="ECO:0007669"/>
    <property type="project" value="UniProtKB-ARBA"/>
</dbReference>
<dbReference type="PANTHER" id="PTHR43675:SF30">
    <property type="entry name" value="CYCLOPROPANE-FATTY-ACYL-PHOSPHOLIPID SYNTHASE"/>
    <property type="match status" value="1"/>
</dbReference>
<dbReference type="Gene3D" id="3.40.50.150">
    <property type="entry name" value="Vaccinia Virus protein VP39"/>
    <property type="match status" value="2"/>
</dbReference>
<comment type="caution">
    <text evidence="2">The sequence shown here is derived from an EMBL/GenBank/DDBJ whole genome shotgun (WGS) entry which is preliminary data.</text>
</comment>
<evidence type="ECO:0000313" key="3">
    <source>
        <dbReference type="Proteomes" id="UP000324897"/>
    </source>
</evidence>
<dbReference type="OrthoDB" id="5977668at2759"/>
<evidence type="ECO:0000259" key="1">
    <source>
        <dbReference type="Pfam" id="PF01593"/>
    </source>
</evidence>
<sequence length="821" mass="92370">MMRVAVVGAGVSGLAAAHELARSECIRVTLYEKESYLGGLSKTVAIDDGGTGPVDLDLGFMVFNRVTYPNMTEWLEELGVETDSSDMSFSVSTQLHGSGGFEWGNRNGVSSLLAQKSNILSPSFWRMIREIFKFKNHVHRYLEDHENNPDLDRNETLGQFVQLHGYSQFFQDKFLIPMFACIWSCPPQGVLSFPAFVVLSYCRNNHLLELFGGPQWLTVKDGLQSFVNKVGKELVSRGCEIKISCQVTSVSSFHGGYRVMDVHGSEVTYDRIVFAIHAPNALRVLGDEATHEELRILGAFKRTYSDAYLHHDKNLMPRILSAWSARNFLGTSERGVCVTYWLNLVQNIDIGKPFLVTLNPPRVPDHVLHKCRISQPVLSVAAAMASLELHLVQGNRGIWFCGEYQGYGFGEDGVKAGKAAASGLLGKKIDLAICPKTMNPSWIESGARLLVARFLEQYVSVGNLIFLDSLIEQGGTTFSFGEVCEKCHLKAVLQIHSPQFYWKVATEADLGLADAYISGYFSFIDKREGLLNLLLILISNRDAHKGSNSIASQRSYISRGWWTPLLVTAGFTSAKYILSHLSRKNTVTQTRRNISKHYDLSNDFFSLFLDPSMSYSSGIFKMEDESLEVAQLRKISLLIDKANVERDHHILEIGSGWGTLAIQVVKQTGCRYTGITLSEEQLVYAQRKVKDAGLEFISIPEERYDEYRRSSDFIKEYIFPGGSLPSLARITSAMSKASRLCIEHVENIGYHYYTTLMRWRDNFMANKDKVLALGFDDKFIRTWEYYFIYCGAGFKSRTLGDYQIVFSRPGNIKLPNYVTVI</sequence>
<dbReference type="PANTHER" id="PTHR43675">
    <property type="entry name" value="ARSENITE METHYLTRANSFERASE"/>
    <property type="match status" value="1"/>
</dbReference>
<proteinExistence type="predicted"/>
<evidence type="ECO:0000313" key="2">
    <source>
        <dbReference type="EMBL" id="TVU46462.1"/>
    </source>
</evidence>
<dbReference type="EMBL" id="RWGY01000004">
    <property type="protein sequence ID" value="TVU46462.1"/>
    <property type="molecule type" value="Genomic_DNA"/>
</dbReference>
<dbReference type="GO" id="GO:0008168">
    <property type="term" value="F:methyltransferase activity"/>
    <property type="evidence" value="ECO:0007669"/>
    <property type="project" value="TreeGrafter"/>
</dbReference>
<gene>
    <name evidence="2" type="ORF">EJB05_06002</name>
</gene>
<dbReference type="CDD" id="cd02440">
    <property type="entry name" value="AdoMet_MTases"/>
    <property type="match status" value="1"/>
</dbReference>
<dbReference type="PRINTS" id="PR00419">
    <property type="entry name" value="ADXRDTASE"/>
</dbReference>
<name>A0A5J9WCK8_9POAL</name>
<organism evidence="2 3">
    <name type="scientific">Eragrostis curvula</name>
    <name type="common">weeping love grass</name>
    <dbReference type="NCBI Taxonomy" id="38414"/>
    <lineage>
        <taxon>Eukaryota</taxon>
        <taxon>Viridiplantae</taxon>
        <taxon>Streptophyta</taxon>
        <taxon>Embryophyta</taxon>
        <taxon>Tracheophyta</taxon>
        <taxon>Spermatophyta</taxon>
        <taxon>Magnoliopsida</taxon>
        <taxon>Liliopsida</taxon>
        <taxon>Poales</taxon>
        <taxon>Poaceae</taxon>
        <taxon>PACMAD clade</taxon>
        <taxon>Chloridoideae</taxon>
        <taxon>Eragrostideae</taxon>
        <taxon>Eragrostidinae</taxon>
        <taxon>Eragrostis</taxon>
    </lineage>
</organism>
<dbReference type="SUPFAM" id="SSF51905">
    <property type="entry name" value="FAD/NAD(P)-binding domain"/>
    <property type="match status" value="1"/>
</dbReference>
<dbReference type="InterPro" id="IPR036188">
    <property type="entry name" value="FAD/NAD-bd_sf"/>
</dbReference>
<feature type="domain" description="Amine oxidase" evidence="1">
    <location>
        <begin position="11"/>
        <end position="282"/>
    </location>
</feature>
<accession>A0A5J9WCK8</accession>
<protein>
    <recommendedName>
        <fullName evidence="1">Amine oxidase domain-containing protein</fullName>
    </recommendedName>
</protein>
<reference evidence="2 3" key="1">
    <citation type="journal article" date="2019" name="Sci. Rep.">
        <title>A high-quality genome of Eragrostis curvula grass provides insights into Poaceae evolution and supports new strategies to enhance forage quality.</title>
        <authorList>
            <person name="Carballo J."/>
            <person name="Santos B.A.C.M."/>
            <person name="Zappacosta D."/>
            <person name="Garbus I."/>
            <person name="Selva J.P."/>
            <person name="Gallo C.A."/>
            <person name="Diaz A."/>
            <person name="Albertini E."/>
            <person name="Caccamo M."/>
            <person name="Echenique V."/>
        </authorList>
    </citation>
    <scope>NUCLEOTIDE SEQUENCE [LARGE SCALE GENOMIC DNA]</scope>
    <source>
        <strain evidence="3">cv. Victoria</strain>
        <tissue evidence="2">Leaf</tissue>
    </source>
</reference>
<dbReference type="Gramene" id="TVU46462">
    <property type="protein sequence ID" value="TVU46462"/>
    <property type="gene ID" value="EJB05_06002"/>
</dbReference>
<dbReference type="GO" id="GO:0016491">
    <property type="term" value="F:oxidoreductase activity"/>
    <property type="evidence" value="ECO:0007669"/>
    <property type="project" value="InterPro"/>
</dbReference>
<dbReference type="InterPro" id="IPR026669">
    <property type="entry name" value="Arsenite_MeTrfase-like"/>
</dbReference>
<dbReference type="Gene3D" id="3.50.50.60">
    <property type="entry name" value="FAD/NAD(P)-binding domain"/>
    <property type="match status" value="2"/>
</dbReference>
<dbReference type="Pfam" id="PF02353">
    <property type="entry name" value="CMAS"/>
    <property type="match status" value="2"/>
</dbReference>
<dbReference type="InterPro" id="IPR029063">
    <property type="entry name" value="SAM-dependent_MTases_sf"/>
</dbReference>
<dbReference type="Pfam" id="PF01593">
    <property type="entry name" value="Amino_oxidase"/>
    <property type="match status" value="1"/>
</dbReference>
<keyword evidence="3" id="KW-1185">Reference proteome</keyword>
<dbReference type="InterPro" id="IPR002937">
    <property type="entry name" value="Amino_oxidase"/>
</dbReference>
<dbReference type="SUPFAM" id="SSF53335">
    <property type="entry name" value="S-adenosyl-L-methionine-dependent methyltransferases"/>
    <property type="match status" value="1"/>
</dbReference>
<dbReference type="AlphaFoldDB" id="A0A5J9WCK8"/>